<keyword evidence="3" id="KW-1185">Reference proteome</keyword>
<dbReference type="Pfam" id="PF00903">
    <property type="entry name" value="Glyoxalase"/>
    <property type="match status" value="1"/>
</dbReference>
<dbReference type="EMBL" id="CP146609">
    <property type="protein sequence ID" value="WWX23302.1"/>
    <property type="molecule type" value="Genomic_DNA"/>
</dbReference>
<dbReference type="InterPro" id="IPR037523">
    <property type="entry name" value="VOC_core"/>
</dbReference>
<dbReference type="SUPFAM" id="SSF54593">
    <property type="entry name" value="Glyoxalase/Bleomycin resistance protein/Dihydroxybiphenyl dioxygenase"/>
    <property type="match status" value="1"/>
</dbReference>
<dbReference type="Gene3D" id="3.10.180.10">
    <property type="entry name" value="2,3-Dihydroxybiphenyl 1,2-Dioxygenase, domain 1"/>
    <property type="match status" value="1"/>
</dbReference>
<proteinExistence type="predicted"/>
<dbReference type="Proteomes" id="UP001385389">
    <property type="component" value="Chromosome"/>
</dbReference>
<gene>
    <name evidence="2" type="ORF">V8V93_03640</name>
</gene>
<feature type="domain" description="VOC" evidence="1">
    <location>
        <begin position="13"/>
        <end position="139"/>
    </location>
</feature>
<reference evidence="2 3" key="1">
    <citation type="submission" date="2024-03" db="EMBL/GenBank/DDBJ databases">
        <title>Phenotype and Genome Characterization of a Sulfate-Reducing Bacterium Pseudodesulfovibrio sp. strain 5S69, isolated from Petroleum Reservoir in Tatarstan (Russia).</title>
        <authorList>
            <person name="Bidzhieva S.K."/>
            <person name="Kadnikov V."/>
            <person name="Tourova T.P."/>
            <person name="Samigullina S.R."/>
            <person name="Sokolova D.S."/>
            <person name="Poltaraus A.B."/>
            <person name="Avtukh A.N."/>
            <person name="Tereshina V.M."/>
            <person name="Mardanov A.V."/>
            <person name="Nazina T.N."/>
        </authorList>
    </citation>
    <scope>NUCLEOTIDE SEQUENCE [LARGE SCALE GENOMIC DNA]</scope>
    <source>
        <strain evidence="2 3">5S69</strain>
    </source>
</reference>
<dbReference type="InterPro" id="IPR029068">
    <property type="entry name" value="Glyas_Bleomycin-R_OHBP_Dase"/>
</dbReference>
<evidence type="ECO:0000313" key="3">
    <source>
        <dbReference type="Proteomes" id="UP001385389"/>
    </source>
</evidence>
<dbReference type="PROSITE" id="PS51819">
    <property type="entry name" value="VOC"/>
    <property type="match status" value="1"/>
</dbReference>
<protein>
    <submittedName>
        <fullName evidence="2">VOC family protein</fullName>
    </submittedName>
</protein>
<accession>A0ABZ2IXE3</accession>
<dbReference type="InterPro" id="IPR004360">
    <property type="entry name" value="Glyas_Fos-R_dOase_dom"/>
</dbReference>
<evidence type="ECO:0000313" key="2">
    <source>
        <dbReference type="EMBL" id="WWX23302.1"/>
    </source>
</evidence>
<name>A0ABZ2IXE3_9BACT</name>
<evidence type="ECO:0000259" key="1">
    <source>
        <dbReference type="PROSITE" id="PS51819"/>
    </source>
</evidence>
<organism evidence="2 3">
    <name type="scientific">Pseudodesulfovibrio methanolicus</name>
    <dbReference type="NCBI Taxonomy" id="3126690"/>
    <lineage>
        <taxon>Bacteria</taxon>
        <taxon>Pseudomonadati</taxon>
        <taxon>Thermodesulfobacteriota</taxon>
        <taxon>Desulfovibrionia</taxon>
        <taxon>Desulfovibrionales</taxon>
        <taxon>Desulfovibrionaceae</taxon>
    </lineage>
</organism>
<dbReference type="RefSeq" id="WP_338669016.1">
    <property type="nucleotide sequence ID" value="NZ_CP146609.1"/>
</dbReference>
<sequence>MPHAMPDGINVLFVAGFGPIVTDQEKSEQLFKDILGLPLVSIEGYAGYLYSADIQGVKHFALWPLDKAALSCFGKPEWPEDVPVPQAWLEIDVADIESATKILEAHGYDLLTRLREEPWGQTVTRFLSPEGILLAVTHTPFLRDEETD</sequence>